<dbReference type="CDD" id="cd17631">
    <property type="entry name" value="FACL_FadD13-like"/>
    <property type="match status" value="1"/>
</dbReference>
<evidence type="ECO:0000256" key="2">
    <source>
        <dbReference type="ARBA" id="ARBA00022598"/>
    </source>
</evidence>
<feature type="domain" description="AMP-binding enzyme C-terminal" evidence="4">
    <location>
        <begin position="417"/>
        <end position="492"/>
    </location>
</feature>
<comment type="caution">
    <text evidence="5">The sequence shown here is derived from an EMBL/GenBank/DDBJ whole genome shotgun (WGS) entry which is preliminary data.</text>
</comment>
<dbReference type="AlphaFoldDB" id="A0A837D303"/>
<dbReference type="InterPro" id="IPR025110">
    <property type="entry name" value="AMP-bd_C"/>
</dbReference>
<dbReference type="Gene3D" id="3.40.50.12780">
    <property type="entry name" value="N-terminal domain of ligase-like"/>
    <property type="match status" value="1"/>
</dbReference>
<dbReference type="EMBL" id="JRZE01000008">
    <property type="protein sequence ID" value="KHF42199.1"/>
    <property type="molecule type" value="Genomic_DNA"/>
</dbReference>
<name>A0A837D303_9PSEU</name>
<dbReference type="NCBIfam" id="NF004837">
    <property type="entry name" value="PRK06187.1"/>
    <property type="match status" value="1"/>
</dbReference>
<organism evidence="5 6">
    <name type="scientific">Saccharomonospora viridis</name>
    <dbReference type="NCBI Taxonomy" id="1852"/>
    <lineage>
        <taxon>Bacteria</taxon>
        <taxon>Bacillati</taxon>
        <taxon>Actinomycetota</taxon>
        <taxon>Actinomycetes</taxon>
        <taxon>Pseudonocardiales</taxon>
        <taxon>Pseudonocardiaceae</taxon>
        <taxon>Saccharomonospora</taxon>
    </lineage>
</organism>
<reference evidence="5 6" key="1">
    <citation type="submission" date="2014-10" db="EMBL/GenBank/DDBJ databases">
        <title>Genome sequence of Micropolyspora internatus JCM3315.</title>
        <authorList>
            <person name="Shin S.-K."/>
            <person name="Yi H."/>
        </authorList>
    </citation>
    <scope>NUCLEOTIDE SEQUENCE [LARGE SCALE GENOMIC DNA]</scope>
    <source>
        <strain evidence="5 6">JCM 3315</strain>
    </source>
</reference>
<dbReference type="Pfam" id="PF00501">
    <property type="entry name" value="AMP-binding"/>
    <property type="match status" value="1"/>
</dbReference>
<dbReference type="OMA" id="PNSSFWY"/>
<keyword evidence="2" id="KW-0436">Ligase</keyword>
<comment type="similarity">
    <text evidence="1">Belongs to the ATP-dependent AMP-binding enzyme family.</text>
</comment>
<dbReference type="PANTHER" id="PTHR43767:SF1">
    <property type="entry name" value="NONRIBOSOMAL PEPTIDE SYNTHASE PES1 (EUROFUNG)-RELATED"/>
    <property type="match status" value="1"/>
</dbReference>
<dbReference type="Proteomes" id="UP000030848">
    <property type="component" value="Unassembled WGS sequence"/>
</dbReference>
<sequence length="503" mass="54261">MLNHGLGSWPARRARMTPSKIAVRFRDRSLSYAELDDRVTRVADGLRRLGVRFGDRVAYLGPNRPEYLECLFAAGMLGAIFVPVNARLTAAEIDYVLADSGASVLVYTGEHGDTVARTTTARDLRLVVVDGAEGSARGYEELLDSTPTVGGHEAVGLDDVCLIMYTSGSTGRPKGAMLTHGNLTWNCVNVLVESELTNDEVTLVVAPLFHAAALGMSCLPTLLKGGTVVLQETFDPGAVLEAIERDRVTGMFGVPTMFNALAAHPRWPSADLSSIRTLSCGGAPVPTETIRRYLDRGLSFVQGYGMTEAAPGVTILDREHAETKIGSAGVPSFFTDVRVVDGNGEEVEPGQRGEVVVSGPNVMRGYWGKPEETSRAVRDGWFRSGDVATVDDDGYLYLVDRIKDVIISGGENIYPAEVENELYGYGGIDVCAVIGVPDEKWGEVGKAVIVPSEGAELVVDEIVAYLRERLASYKVPRHFQFVDSLPTTGSGKLLKGRIRELYG</sequence>
<dbReference type="InterPro" id="IPR050237">
    <property type="entry name" value="ATP-dep_AMP-bd_enzyme"/>
</dbReference>
<evidence type="ECO:0000259" key="3">
    <source>
        <dbReference type="Pfam" id="PF00501"/>
    </source>
</evidence>
<dbReference type="PROSITE" id="PS00455">
    <property type="entry name" value="AMP_BINDING"/>
    <property type="match status" value="1"/>
</dbReference>
<dbReference type="SUPFAM" id="SSF56801">
    <property type="entry name" value="Acetyl-CoA synthetase-like"/>
    <property type="match status" value="1"/>
</dbReference>
<dbReference type="PANTHER" id="PTHR43767">
    <property type="entry name" value="LONG-CHAIN-FATTY-ACID--COA LIGASE"/>
    <property type="match status" value="1"/>
</dbReference>
<dbReference type="InterPro" id="IPR020845">
    <property type="entry name" value="AMP-binding_CS"/>
</dbReference>
<protein>
    <submittedName>
        <fullName evidence="5">AMP-dependent synthetase</fullName>
    </submittedName>
</protein>
<dbReference type="InterPro" id="IPR000873">
    <property type="entry name" value="AMP-dep_synth/lig_dom"/>
</dbReference>
<proteinExistence type="inferred from homology"/>
<dbReference type="GO" id="GO:0016878">
    <property type="term" value="F:acid-thiol ligase activity"/>
    <property type="evidence" value="ECO:0007669"/>
    <property type="project" value="UniProtKB-ARBA"/>
</dbReference>
<dbReference type="Gene3D" id="3.30.300.30">
    <property type="match status" value="1"/>
</dbReference>
<evidence type="ECO:0000313" key="5">
    <source>
        <dbReference type="EMBL" id="KHF42199.1"/>
    </source>
</evidence>
<dbReference type="InterPro" id="IPR042099">
    <property type="entry name" value="ANL_N_sf"/>
</dbReference>
<dbReference type="OrthoDB" id="3172305at2"/>
<dbReference type="InterPro" id="IPR045851">
    <property type="entry name" value="AMP-bd_C_sf"/>
</dbReference>
<accession>A0A837D303</accession>
<evidence type="ECO:0000259" key="4">
    <source>
        <dbReference type="Pfam" id="PF13193"/>
    </source>
</evidence>
<dbReference type="FunFam" id="3.30.300.30:FF:000008">
    <property type="entry name" value="2,3-dihydroxybenzoate-AMP ligase"/>
    <property type="match status" value="1"/>
</dbReference>
<evidence type="ECO:0000313" key="6">
    <source>
        <dbReference type="Proteomes" id="UP000030848"/>
    </source>
</evidence>
<gene>
    <name evidence="5" type="ORF">MINT15_40050</name>
</gene>
<dbReference type="RefSeq" id="WP_015786968.1">
    <property type="nucleotide sequence ID" value="NZ_CALJZO010000008.1"/>
</dbReference>
<evidence type="ECO:0000256" key="1">
    <source>
        <dbReference type="ARBA" id="ARBA00006432"/>
    </source>
</evidence>
<feature type="domain" description="AMP-dependent synthetase/ligase" evidence="3">
    <location>
        <begin position="12"/>
        <end position="367"/>
    </location>
</feature>
<dbReference type="Pfam" id="PF13193">
    <property type="entry name" value="AMP-binding_C"/>
    <property type="match status" value="1"/>
</dbReference>